<dbReference type="InterPro" id="IPR053721">
    <property type="entry name" value="Fimbrial_Adhesin_Reg"/>
</dbReference>
<organism evidence="3 4">
    <name type="scientific">Escherichia coli</name>
    <dbReference type="NCBI Taxonomy" id="562"/>
    <lineage>
        <taxon>Bacteria</taxon>
        <taxon>Pseudomonadati</taxon>
        <taxon>Pseudomonadota</taxon>
        <taxon>Gammaproteobacteria</taxon>
        <taxon>Enterobacterales</taxon>
        <taxon>Enterobacteriaceae</taxon>
        <taxon>Escherichia</taxon>
    </lineage>
</organism>
<proteinExistence type="predicted"/>
<evidence type="ECO:0000256" key="2">
    <source>
        <dbReference type="ARBA" id="ARBA00023163"/>
    </source>
</evidence>
<evidence type="ECO:0000313" key="3">
    <source>
        <dbReference type="EMBL" id="STE89125.1"/>
    </source>
</evidence>
<dbReference type="InterPro" id="IPR004356">
    <property type="entry name" value="Adhesin_operon_reg_prot"/>
</dbReference>
<dbReference type="GO" id="GO:0006355">
    <property type="term" value="P:regulation of DNA-templated transcription"/>
    <property type="evidence" value="ECO:0007669"/>
    <property type="project" value="InterPro"/>
</dbReference>
<dbReference type="AlphaFoldDB" id="A0A376L2P5"/>
<dbReference type="Gene3D" id="1.10.10.2690">
    <property type="match status" value="1"/>
</dbReference>
<dbReference type="Pfam" id="PF03333">
    <property type="entry name" value="PapB"/>
    <property type="match status" value="1"/>
</dbReference>
<keyword evidence="2" id="KW-0804">Transcription</keyword>
<dbReference type="PRINTS" id="PR01554">
    <property type="entry name" value="FIMREGULATRY"/>
</dbReference>
<name>A0A376L2P5_ECOLX</name>
<accession>A0A376L2P5</accession>
<reference evidence="3 4" key="1">
    <citation type="submission" date="2018-06" db="EMBL/GenBank/DDBJ databases">
        <authorList>
            <consortium name="Pathogen Informatics"/>
            <person name="Doyle S."/>
        </authorList>
    </citation>
    <scope>NUCLEOTIDE SEQUENCE [LARGE SCALE GENOMIC DNA]</scope>
    <source>
        <strain evidence="3 4">NCTC10418</strain>
    </source>
</reference>
<dbReference type="Proteomes" id="UP000255460">
    <property type="component" value="Unassembled WGS sequence"/>
</dbReference>
<gene>
    <name evidence="3" type="primary">papB</name>
    <name evidence="3" type="ORF">NCTC10418_06847</name>
</gene>
<evidence type="ECO:0000256" key="1">
    <source>
        <dbReference type="ARBA" id="ARBA00023015"/>
    </source>
</evidence>
<evidence type="ECO:0000313" key="4">
    <source>
        <dbReference type="Proteomes" id="UP000255460"/>
    </source>
</evidence>
<protein>
    <submittedName>
        <fullName evidence="3">P pili regulatory PapB protein</fullName>
    </submittedName>
</protein>
<keyword evidence="1" id="KW-0805">Transcription regulation</keyword>
<sequence length="92" mass="10782">MLIPGKVPEDFFWALIELSPLRSEKVIRALRDFLVLGYTRKEACEKYGVSYGYFSVALKRTRHVNNIIYQLMHSYISESSCKDRERNKSDTC</sequence>
<dbReference type="EMBL" id="UFZQ01000001">
    <property type="protein sequence ID" value="STE89125.1"/>
    <property type="molecule type" value="Genomic_DNA"/>
</dbReference>